<reference evidence="1" key="1">
    <citation type="submission" date="2022-02" db="EMBL/GenBank/DDBJ databases">
        <title>Vibrio sp. nov, a new bacterium isolated from seawater.</title>
        <authorList>
            <person name="Yuan Y."/>
        </authorList>
    </citation>
    <scope>NUCLEOTIDE SEQUENCE</scope>
    <source>
        <strain evidence="1">ZSDZ65</strain>
    </source>
</reference>
<comment type="caution">
    <text evidence="1">The sequence shown here is derived from an EMBL/GenBank/DDBJ whole genome shotgun (WGS) entry which is preliminary data.</text>
</comment>
<proteinExistence type="predicted"/>
<accession>A0A9X3HXW2</accession>
<dbReference type="Proteomes" id="UP001155587">
    <property type="component" value="Unassembled WGS sequence"/>
</dbReference>
<dbReference type="AlphaFoldDB" id="A0A9X3HXW2"/>
<evidence type="ECO:0000313" key="1">
    <source>
        <dbReference type="EMBL" id="MCW8347719.1"/>
    </source>
</evidence>
<organism evidence="1 2">
    <name type="scientific">Vibrio qingdaonensis</name>
    <dbReference type="NCBI Taxonomy" id="2829491"/>
    <lineage>
        <taxon>Bacteria</taxon>
        <taxon>Pseudomonadati</taxon>
        <taxon>Pseudomonadota</taxon>
        <taxon>Gammaproteobacteria</taxon>
        <taxon>Vibrionales</taxon>
        <taxon>Vibrionaceae</taxon>
        <taxon>Vibrio</taxon>
    </lineage>
</organism>
<gene>
    <name evidence="1" type="ORF">MD535_17080</name>
</gene>
<keyword evidence="2" id="KW-1185">Reference proteome</keyword>
<dbReference type="RefSeq" id="WP_265676247.1">
    <property type="nucleotide sequence ID" value="NZ_JAKRRY010000025.1"/>
</dbReference>
<evidence type="ECO:0000313" key="2">
    <source>
        <dbReference type="Proteomes" id="UP001155587"/>
    </source>
</evidence>
<protein>
    <submittedName>
        <fullName evidence="1">Uncharacterized protein</fullName>
    </submittedName>
</protein>
<sequence length="63" mass="6934">MDIKDVSQGMWVESQHGVGKVLVIDEVSGSVLVAPSGSELQWALSIDEIDENLQLHNGCDQYY</sequence>
<name>A0A9X3HXW2_9VIBR</name>
<dbReference type="EMBL" id="JAKRRY010000025">
    <property type="protein sequence ID" value="MCW8347719.1"/>
    <property type="molecule type" value="Genomic_DNA"/>
</dbReference>